<dbReference type="InterPro" id="IPR011006">
    <property type="entry name" value="CheY-like_superfamily"/>
</dbReference>
<dbReference type="RefSeq" id="WP_035986027.1">
    <property type="nucleotide sequence ID" value="NZ_CP012746.1"/>
</dbReference>
<dbReference type="GeneID" id="69967065"/>
<dbReference type="GO" id="GO:0003677">
    <property type="term" value="F:DNA binding"/>
    <property type="evidence" value="ECO:0007669"/>
    <property type="project" value="UniProtKB-KW"/>
</dbReference>
<proteinExistence type="predicted"/>
<evidence type="ECO:0000313" key="5">
    <source>
        <dbReference type="Proteomes" id="UP000019146"/>
    </source>
</evidence>
<dbReference type="PANTHER" id="PTHR44591">
    <property type="entry name" value="STRESS RESPONSE REGULATOR PROTEIN 1"/>
    <property type="match status" value="1"/>
</dbReference>
<feature type="domain" description="Response regulatory" evidence="3">
    <location>
        <begin position="7"/>
        <end position="122"/>
    </location>
</feature>
<keyword evidence="4" id="KW-0238">DNA-binding</keyword>
<dbReference type="InterPro" id="IPR050595">
    <property type="entry name" value="Bact_response_regulator"/>
</dbReference>
<dbReference type="Proteomes" id="UP000019146">
    <property type="component" value="Chromosome 1"/>
</dbReference>
<dbReference type="SUPFAM" id="SSF52172">
    <property type="entry name" value="CheY-like"/>
    <property type="match status" value="1"/>
</dbReference>
<dbReference type="PROSITE" id="PS50110">
    <property type="entry name" value="RESPONSE_REGULATORY"/>
    <property type="match status" value="1"/>
</dbReference>
<dbReference type="Pfam" id="PF00072">
    <property type="entry name" value="Response_reg"/>
    <property type="match status" value="1"/>
</dbReference>
<dbReference type="EMBL" id="CP012746">
    <property type="protein sequence ID" value="ALL62744.1"/>
    <property type="molecule type" value="Genomic_DNA"/>
</dbReference>
<dbReference type="InterPro" id="IPR001789">
    <property type="entry name" value="Sig_transdc_resp-reg_receiver"/>
</dbReference>
<accession>A0A0P0R4H3</accession>
<dbReference type="KEGG" id="bcai:K788_0008461"/>
<feature type="modified residue" description="4-aspartylphosphate" evidence="2">
    <location>
        <position position="59"/>
    </location>
</feature>
<name>A0A0P0R4H3_9BURK</name>
<dbReference type="GO" id="GO:0000160">
    <property type="term" value="P:phosphorelay signal transduction system"/>
    <property type="evidence" value="ECO:0007669"/>
    <property type="project" value="InterPro"/>
</dbReference>
<reference evidence="4 5" key="1">
    <citation type="journal article" date="2014" name="Genome Announc.">
        <title>Draft Genome Sequence of the Haloacid-Degrading Burkholderia caribensis Strain MBA4.</title>
        <authorList>
            <person name="Pan Y."/>
            <person name="Kong K.F."/>
            <person name="Tsang J.S."/>
        </authorList>
    </citation>
    <scope>NUCLEOTIDE SEQUENCE [LARGE SCALE GENOMIC DNA]</scope>
    <source>
        <strain evidence="4 5">MBA4</strain>
    </source>
</reference>
<evidence type="ECO:0000256" key="1">
    <source>
        <dbReference type="ARBA" id="ARBA00022553"/>
    </source>
</evidence>
<evidence type="ECO:0000259" key="3">
    <source>
        <dbReference type="PROSITE" id="PS50110"/>
    </source>
</evidence>
<dbReference type="Gene3D" id="3.40.50.2300">
    <property type="match status" value="1"/>
</dbReference>
<dbReference type="AlphaFoldDB" id="A0A0P0R4H3"/>
<keyword evidence="1 2" id="KW-0597">Phosphoprotein</keyword>
<dbReference type="SMART" id="SM00448">
    <property type="entry name" value="REC"/>
    <property type="match status" value="1"/>
</dbReference>
<organism evidence="4 5">
    <name type="scientific">Paraburkholderia caribensis MBA4</name>
    <dbReference type="NCBI Taxonomy" id="1323664"/>
    <lineage>
        <taxon>Bacteria</taxon>
        <taxon>Pseudomonadati</taxon>
        <taxon>Pseudomonadota</taxon>
        <taxon>Betaproteobacteria</taxon>
        <taxon>Burkholderiales</taxon>
        <taxon>Burkholderiaceae</taxon>
        <taxon>Paraburkholderia</taxon>
    </lineage>
</organism>
<sequence>MGTDKPFVVVVDDDASVGRAIRRLLRSVGIAADTYTSGDEFLDVLSATPSYHPDCAILDVQMPGANGIEVQRRLAGSAVPVIFITAHDDAGVREAALAAGAKAYLRKPFNDVLFIRTVCAVLGIAAPL</sequence>
<protein>
    <submittedName>
        <fullName evidence="4">DNA-binding response regulator, LuxR family</fullName>
    </submittedName>
</protein>
<evidence type="ECO:0000313" key="4">
    <source>
        <dbReference type="EMBL" id="ALL62744.1"/>
    </source>
</evidence>
<gene>
    <name evidence="4" type="ORF">K788_0008461</name>
</gene>
<dbReference type="PANTHER" id="PTHR44591:SF25">
    <property type="entry name" value="CHEMOTAXIS TWO-COMPONENT RESPONSE REGULATOR"/>
    <property type="match status" value="1"/>
</dbReference>
<evidence type="ECO:0000256" key="2">
    <source>
        <dbReference type="PROSITE-ProRule" id="PRU00169"/>
    </source>
</evidence>